<organism evidence="3 4">
    <name type="scientific">Halogeometricum pallidum JCM 14848</name>
    <dbReference type="NCBI Taxonomy" id="1227487"/>
    <lineage>
        <taxon>Archaea</taxon>
        <taxon>Methanobacteriati</taxon>
        <taxon>Methanobacteriota</taxon>
        <taxon>Stenosarchaea group</taxon>
        <taxon>Halobacteria</taxon>
        <taxon>Halobacteriales</taxon>
        <taxon>Haloferacaceae</taxon>
        <taxon>Halogeometricum</taxon>
    </lineage>
</organism>
<keyword evidence="1" id="KW-1133">Transmembrane helix</keyword>
<accession>M0CXX9</accession>
<proteinExistence type="predicted"/>
<feature type="transmembrane region" description="Helical" evidence="1">
    <location>
        <begin position="39"/>
        <end position="63"/>
    </location>
</feature>
<evidence type="ECO:0000313" key="3">
    <source>
        <dbReference type="EMBL" id="ELZ27302.1"/>
    </source>
</evidence>
<keyword evidence="1" id="KW-0812">Transmembrane</keyword>
<protein>
    <recommendedName>
        <fullName evidence="2">DUF7321 domain-containing protein</fullName>
    </recommendedName>
</protein>
<dbReference type="InterPro" id="IPR055745">
    <property type="entry name" value="DUF7321"/>
</dbReference>
<keyword evidence="4" id="KW-1185">Reference proteome</keyword>
<sequence>MASESTIATVAALMVTASFPFYIYGAWYIIEAETVTWDVLVRHLSFIVPGLVLNTIPVVFWMAPRLLVQLGGLSALHAVLGLQAYAMLTFALTGIVRIFQAKRNADLYHNPDQEIDLDDLHENMGAWRGRLRVGVVGYVLFWLLAWFLGAYQYLSSYVF</sequence>
<keyword evidence="1" id="KW-0472">Membrane</keyword>
<dbReference type="PATRIC" id="fig|1227487.5.peg.3612"/>
<gene>
    <name evidence="3" type="ORF">C474_18189</name>
</gene>
<feature type="domain" description="DUF7321" evidence="2">
    <location>
        <begin position="4"/>
        <end position="158"/>
    </location>
</feature>
<dbReference type="RefSeq" id="WP_008389300.1">
    <property type="nucleotide sequence ID" value="NZ_AOIV01000041.1"/>
</dbReference>
<evidence type="ECO:0000313" key="4">
    <source>
        <dbReference type="Proteomes" id="UP000011513"/>
    </source>
</evidence>
<comment type="caution">
    <text evidence="3">The sequence shown here is derived from an EMBL/GenBank/DDBJ whole genome shotgun (WGS) entry which is preliminary data.</text>
</comment>
<dbReference type="eggNOG" id="arCOG04598">
    <property type="taxonomic scope" value="Archaea"/>
</dbReference>
<dbReference type="AlphaFoldDB" id="M0CXX9"/>
<evidence type="ECO:0000259" key="2">
    <source>
        <dbReference type="Pfam" id="PF24007"/>
    </source>
</evidence>
<feature type="transmembrane region" description="Helical" evidence="1">
    <location>
        <begin position="133"/>
        <end position="154"/>
    </location>
</feature>
<evidence type="ECO:0000256" key="1">
    <source>
        <dbReference type="SAM" id="Phobius"/>
    </source>
</evidence>
<dbReference type="Pfam" id="PF24007">
    <property type="entry name" value="DUF7321"/>
    <property type="match status" value="1"/>
</dbReference>
<dbReference type="EMBL" id="AOIV01000041">
    <property type="protein sequence ID" value="ELZ27302.1"/>
    <property type="molecule type" value="Genomic_DNA"/>
</dbReference>
<dbReference type="InParanoid" id="M0CXX9"/>
<dbReference type="Proteomes" id="UP000011513">
    <property type="component" value="Unassembled WGS sequence"/>
</dbReference>
<feature type="transmembrane region" description="Helical" evidence="1">
    <location>
        <begin position="6"/>
        <end position="27"/>
    </location>
</feature>
<reference evidence="3 4" key="1">
    <citation type="journal article" date="2014" name="PLoS Genet.">
        <title>Phylogenetically driven sequencing of extremely halophilic archaea reveals strategies for static and dynamic osmo-response.</title>
        <authorList>
            <person name="Becker E.A."/>
            <person name="Seitzer P.M."/>
            <person name="Tritt A."/>
            <person name="Larsen D."/>
            <person name="Krusor M."/>
            <person name="Yao A.I."/>
            <person name="Wu D."/>
            <person name="Madern D."/>
            <person name="Eisen J.A."/>
            <person name="Darling A.E."/>
            <person name="Facciotti M.T."/>
        </authorList>
    </citation>
    <scope>NUCLEOTIDE SEQUENCE [LARGE SCALE GENOMIC DNA]</scope>
    <source>
        <strain evidence="3 4">JCM 14848</strain>
    </source>
</reference>
<dbReference type="OrthoDB" id="211573at2157"/>
<feature type="transmembrane region" description="Helical" evidence="1">
    <location>
        <begin position="75"/>
        <end position="99"/>
    </location>
</feature>
<name>M0CXX9_HALPD</name>